<proteinExistence type="predicted"/>
<dbReference type="Proteomes" id="UP000005286">
    <property type="component" value="Unassembled WGS sequence"/>
</dbReference>
<evidence type="ECO:0000256" key="4">
    <source>
        <dbReference type="ARBA" id="ARBA00022723"/>
    </source>
</evidence>
<comment type="caution">
    <text evidence="13">The sequence shown here is derived from an EMBL/GenBank/DDBJ whole genome shotgun (WGS) entry which is preliminary data.</text>
</comment>
<dbReference type="CDD" id="cd01539">
    <property type="entry name" value="PBP1_GGBP"/>
    <property type="match status" value="1"/>
</dbReference>
<evidence type="ECO:0000256" key="1">
    <source>
        <dbReference type="ARBA" id="ARBA00004196"/>
    </source>
</evidence>
<dbReference type="GO" id="GO:0030246">
    <property type="term" value="F:carbohydrate binding"/>
    <property type="evidence" value="ECO:0007669"/>
    <property type="project" value="InterPro"/>
</dbReference>
<evidence type="ECO:0000313" key="13">
    <source>
        <dbReference type="EMBL" id="EGC82315.1"/>
    </source>
</evidence>
<dbReference type="PANTHER" id="PTHR30036:SF2">
    <property type="entry name" value="D-GALACTOSE_METHYL-GALACTOSIDE BINDING PERIPLASMIC PROTEIN MGLB"/>
    <property type="match status" value="1"/>
</dbReference>
<dbReference type="eggNOG" id="COG1879">
    <property type="taxonomic scope" value="Bacteria"/>
</dbReference>
<dbReference type="InterPro" id="IPR028082">
    <property type="entry name" value="Peripla_BP_I"/>
</dbReference>
<evidence type="ECO:0000256" key="2">
    <source>
        <dbReference type="ARBA" id="ARBA00022448"/>
    </source>
</evidence>
<reference evidence="13 14" key="1">
    <citation type="submission" date="2011-01" db="EMBL/GenBank/DDBJ databases">
        <authorList>
            <person name="Durkin A.S."/>
            <person name="Madupu R."/>
            <person name="Torralba M."/>
            <person name="Gillis M."/>
            <person name="Methe B."/>
            <person name="Sutton G."/>
            <person name="Nelson K.E."/>
        </authorList>
    </citation>
    <scope>NUCLEOTIDE SEQUENCE [LARGE SCALE GENOMIC DNA]</scope>
    <source>
        <strain evidence="13 14">ACS-065-V-Col13</strain>
    </source>
</reference>
<feature type="chain" id="PRO_5003252768" description="D-galactose/methyl-galactoside binding periplasmic protein MglB" evidence="11">
    <location>
        <begin position="29"/>
        <end position="366"/>
    </location>
</feature>
<evidence type="ECO:0000256" key="8">
    <source>
        <dbReference type="ARBA" id="ARBA00034323"/>
    </source>
</evidence>
<evidence type="ECO:0000256" key="6">
    <source>
        <dbReference type="ARBA" id="ARBA00022764"/>
    </source>
</evidence>
<evidence type="ECO:0000256" key="7">
    <source>
        <dbReference type="ARBA" id="ARBA00022837"/>
    </source>
</evidence>
<dbReference type="STRING" id="879305.HMPREF9290_1191"/>
<protein>
    <recommendedName>
        <fullName evidence="9">D-galactose/methyl-galactoside binding periplasmic protein MglB</fullName>
    </recommendedName>
</protein>
<dbReference type="EMBL" id="AEXM01000013">
    <property type="protein sequence ID" value="EGC82315.1"/>
    <property type="molecule type" value="Genomic_DNA"/>
</dbReference>
<accession>F0GV98</accession>
<keyword evidence="4" id="KW-0479">Metal-binding</keyword>
<evidence type="ECO:0000256" key="5">
    <source>
        <dbReference type="ARBA" id="ARBA00022729"/>
    </source>
</evidence>
<dbReference type="PATRIC" id="fig|879305.3.peg.731"/>
<dbReference type="Gene3D" id="3.40.50.2300">
    <property type="match status" value="2"/>
</dbReference>
<dbReference type="SUPFAM" id="SSF53822">
    <property type="entry name" value="Periplasmic binding protein-like I"/>
    <property type="match status" value="1"/>
</dbReference>
<dbReference type="GO" id="GO:0046872">
    <property type="term" value="F:metal ion binding"/>
    <property type="evidence" value="ECO:0007669"/>
    <property type="project" value="UniProtKB-KW"/>
</dbReference>
<feature type="region of interest" description="Disordered" evidence="10">
    <location>
        <begin position="25"/>
        <end position="56"/>
    </location>
</feature>
<evidence type="ECO:0000256" key="10">
    <source>
        <dbReference type="SAM" id="MobiDB-lite"/>
    </source>
</evidence>
<dbReference type="PANTHER" id="PTHR30036">
    <property type="entry name" value="D-XYLOSE-BINDING PERIPLASMIC PROTEIN"/>
    <property type="match status" value="1"/>
</dbReference>
<keyword evidence="6" id="KW-0574">Periplasm</keyword>
<dbReference type="PROSITE" id="PS51257">
    <property type="entry name" value="PROKAR_LIPOPROTEIN"/>
    <property type="match status" value="1"/>
</dbReference>
<keyword evidence="7" id="KW-0106">Calcium</keyword>
<dbReference type="Pfam" id="PF13407">
    <property type="entry name" value="Peripla_BP_4"/>
    <property type="match status" value="1"/>
</dbReference>
<dbReference type="AlphaFoldDB" id="F0GV98"/>
<feature type="signal peptide" evidence="11">
    <location>
        <begin position="1"/>
        <end position="28"/>
    </location>
</feature>
<keyword evidence="2" id="KW-0813">Transport</keyword>
<feature type="compositionally biased region" description="Basic and acidic residues" evidence="10">
    <location>
        <begin position="30"/>
        <end position="56"/>
    </location>
</feature>
<dbReference type="InterPro" id="IPR044085">
    <property type="entry name" value="MglB-like_PBP1"/>
</dbReference>
<dbReference type="InterPro" id="IPR050555">
    <property type="entry name" value="Bact_Solute-Bind_Prot2"/>
</dbReference>
<evidence type="ECO:0000256" key="3">
    <source>
        <dbReference type="ARBA" id="ARBA00022597"/>
    </source>
</evidence>
<keyword evidence="14" id="KW-1185">Reference proteome</keyword>
<comment type="subcellular location">
    <subcellularLocation>
        <location evidence="1">Cell envelope</location>
    </subcellularLocation>
</comment>
<evidence type="ECO:0000259" key="12">
    <source>
        <dbReference type="Pfam" id="PF13407"/>
    </source>
</evidence>
<feature type="domain" description="Periplasmic binding protein" evidence="12">
    <location>
        <begin position="63"/>
        <end position="339"/>
    </location>
</feature>
<name>F0GV98_9FIRM</name>
<evidence type="ECO:0000313" key="14">
    <source>
        <dbReference type="Proteomes" id="UP000005286"/>
    </source>
</evidence>
<dbReference type="InterPro" id="IPR025997">
    <property type="entry name" value="SBP_2_dom"/>
</dbReference>
<gene>
    <name evidence="13" type="ORF">HMPREF9290_1191</name>
</gene>
<dbReference type="GO" id="GO:0030288">
    <property type="term" value="C:outer membrane-bounded periplasmic space"/>
    <property type="evidence" value="ECO:0007669"/>
    <property type="project" value="TreeGrafter"/>
</dbReference>
<keyword evidence="5 11" id="KW-0732">Signal</keyword>
<keyword evidence="3" id="KW-0762">Sugar transport</keyword>
<comment type="subunit">
    <text evidence="8">The ABC transporter complex is composed of one ATP-binding protein (MglA), two transmembrane proteins (MglC) and a solute-binding protein (MglB).</text>
</comment>
<organism evidence="13 14">
    <name type="scientific">Anaerococcus prevotii ACS-065-V-Col13</name>
    <dbReference type="NCBI Taxonomy" id="879305"/>
    <lineage>
        <taxon>Bacteria</taxon>
        <taxon>Bacillati</taxon>
        <taxon>Bacillota</taxon>
        <taxon>Tissierellia</taxon>
        <taxon>Tissierellales</taxon>
        <taxon>Peptoniphilaceae</taxon>
        <taxon>Anaerococcus</taxon>
    </lineage>
</organism>
<evidence type="ECO:0000256" key="9">
    <source>
        <dbReference type="ARBA" id="ARBA00034344"/>
    </source>
</evidence>
<dbReference type="RefSeq" id="WP_004834732.1">
    <property type="nucleotide sequence ID" value="NZ_AEXM01000013.1"/>
</dbReference>
<sequence>MNIKKITGLALVMALSLGLTSCGGNNNADNGKEETKTEDQANATEGKEESKDEKKSDGKAKKIAVLLYNGSDTYIASVRQQLEKIDEEDDSIELVFQDGQNNQGTQTDQLNNIIAQGVDGIFMNIVDISAAPTAMSTIKASGIPTTFFNRDMTESMTEEDLKDFLFIGTDAPEAGKMQGEILKDLWEKGDMDRNGNGVLDYVMLNGGLDNPEAQARTEFSVKTLEENGVKVNEVAFQDAKWDTDKAKTAMDTWLQTNQDDIDAVIANNDGMAIGAISALQAVGMNTGSSKDNMVVVGVDATDLAVAEIDKGTMAGTVKQDAEGMAKALVDTMKNRLEKEDFIEGTEYKLGEDKKSIRIDYQIYTGK</sequence>
<evidence type="ECO:0000256" key="11">
    <source>
        <dbReference type="SAM" id="SignalP"/>
    </source>
</evidence>